<evidence type="ECO:0000313" key="3">
    <source>
        <dbReference type="EMBL" id="MEQ3553749.1"/>
    </source>
</evidence>
<keyword evidence="1" id="KW-1133">Transmembrane helix</keyword>
<dbReference type="InterPro" id="IPR032710">
    <property type="entry name" value="NTF2-like_dom_sf"/>
</dbReference>
<dbReference type="InterPro" id="IPR011944">
    <property type="entry name" value="Steroid_delta5-4_isomerase"/>
</dbReference>
<dbReference type="InterPro" id="IPR027843">
    <property type="entry name" value="DUF4440"/>
</dbReference>
<dbReference type="Pfam" id="PF14534">
    <property type="entry name" value="DUF4440"/>
    <property type="match status" value="1"/>
</dbReference>
<keyword evidence="1" id="KW-0812">Transmembrane</keyword>
<sequence>MTTSFVPRRRRRLVAGLVGAGLVALGAGAWLWLTASSTPHAVGHVDCTAAPVTGPVAPGGPEHRAVCATIGSLTTAWNAGDADAYGAAFTPDATYTSWVGTHYAGREDVVESHRALFGGLLSGTRLVDRYLSVRFVRPDVAVVSTRGDTYDGDEPPSVPGKVQTYIVVRDGGTWSVAAFHNTARRPVMERIQFLFEPASRPAAER</sequence>
<comment type="caution">
    <text evidence="3">The sequence shown here is derived from an EMBL/GenBank/DDBJ whole genome shotgun (WGS) entry which is preliminary data.</text>
</comment>
<name>A0ABV1KHB3_9PSEU</name>
<feature type="domain" description="DUF4440" evidence="2">
    <location>
        <begin position="72"/>
        <end position="175"/>
    </location>
</feature>
<feature type="transmembrane region" description="Helical" evidence="1">
    <location>
        <begin position="12"/>
        <end position="33"/>
    </location>
</feature>
<evidence type="ECO:0000256" key="1">
    <source>
        <dbReference type="SAM" id="Phobius"/>
    </source>
</evidence>
<evidence type="ECO:0000313" key="4">
    <source>
        <dbReference type="Proteomes" id="UP001494902"/>
    </source>
</evidence>
<dbReference type="EMBL" id="JBEDNQ010000011">
    <property type="protein sequence ID" value="MEQ3553749.1"/>
    <property type="molecule type" value="Genomic_DNA"/>
</dbReference>
<keyword evidence="1" id="KW-0472">Membrane</keyword>
<dbReference type="RefSeq" id="WP_349300808.1">
    <property type="nucleotide sequence ID" value="NZ_JBEDNQ010000011.1"/>
</dbReference>
<gene>
    <name evidence="3" type="ORF">WIS52_25020</name>
</gene>
<proteinExistence type="predicted"/>
<dbReference type="Gene3D" id="3.10.450.50">
    <property type="match status" value="1"/>
</dbReference>
<keyword evidence="4" id="KW-1185">Reference proteome</keyword>
<accession>A0ABV1KHB3</accession>
<reference evidence="3 4" key="1">
    <citation type="submission" date="2024-03" db="EMBL/GenBank/DDBJ databases">
        <title>Draft genome sequence of Pseudonocardia nematodicida JCM 31783.</title>
        <authorList>
            <person name="Butdee W."/>
            <person name="Duangmal K."/>
        </authorList>
    </citation>
    <scope>NUCLEOTIDE SEQUENCE [LARGE SCALE GENOMIC DNA]</scope>
    <source>
        <strain evidence="3 4">JCM 31783</strain>
    </source>
</reference>
<evidence type="ECO:0000259" key="2">
    <source>
        <dbReference type="Pfam" id="PF14534"/>
    </source>
</evidence>
<dbReference type="SUPFAM" id="SSF54427">
    <property type="entry name" value="NTF2-like"/>
    <property type="match status" value="1"/>
</dbReference>
<organism evidence="3 4">
    <name type="scientific">Pseudonocardia nematodicida</name>
    <dbReference type="NCBI Taxonomy" id="1206997"/>
    <lineage>
        <taxon>Bacteria</taxon>
        <taxon>Bacillati</taxon>
        <taxon>Actinomycetota</taxon>
        <taxon>Actinomycetes</taxon>
        <taxon>Pseudonocardiales</taxon>
        <taxon>Pseudonocardiaceae</taxon>
        <taxon>Pseudonocardia</taxon>
    </lineage>
</organism>
<protein>
    <submittedName>
        <fullName evidence="3">SgcJ/EcaC family oxidoreductase</fullName>
    </submittedName>
</protein>
<dbReference type="Proteomes" id="UP001494902">
    <property type="component" value="Unassembled WGS sequence"/>
</dbReference>
<dbReference type="NCBIfam" id="TIGR02246">
    <property type="entry name" value="SgcJ/EcaC family oxidoreductase"/>
    <property type="match status" value="1"/>
</dbReference>